<evidence type="ECO:0000256" key="1">
    <source>
        <dbReference type="ARBA" id="ARBA00022490"/>
    </source>
</evidence>
<dbReference type="EMBL" id="DSJT01000023">
    <property type="protein sequence ID" value="HEF87569.1"/>
    <property type="molecule type" value="Genomic_DNA"/>
</dbReference>
<dbReference type="NCBIfam" id="NF003270">
    <property type="entry name" value="PRK04247.1"/>
    <property type="match status" value="1"/>
</dbReference>
<dbReference type="Pfam" id="PF01939">
    <property type="entry name" value="NucS_C"/>
    <property type="match status" value="1"/>
</dbReference>
<evidence type="ECO:0000313" key="9">
    <source>
        <dbReference type="EMBL" id="HEF87569.1"/>
    </source>
</evidence>
<reference evidence="9" key="1">
    <citation type="journal article" date="2020" name="mSystems">
        <title>Genome- and Community-Level Interaction Insights into Carbon Utilization and Element Cycling Functions of Hydrothermarchaeota in Hydrothermal Sediment.</title>
        <authorList>
            <person name="Zhou Z."/>
            <person name="Liu Y."/>
            <person name="Xu W."/>
            <person name="Pan J."/>
            <person name="Luo Z.H."/>
            <person name="Li M."/>
        </authorList>
    </citation>
    <scope>NUCLEOTIDE SEQUENCE [LARGE SCALE GENOMIC DNA]</scope>
    <source>
        <strain evidence="9">SpSt-23</strain>
    </source>
</reference>
<dbReference type="InterPro" id="IPR049173">
    <property type="entry name" value="NucS_N_sf"/>
</dbReference>
<organism evidence="9">
    <name type="scientific">Thermosphaera aggregans</name>
    <dbReference type="NCBI Taxonomy" id="54254"/>
    <lineage>
        <taxon>Archaea</taxon>
        <taxon>Thermoproteota</taxon>
        <taxon>Thermoprotei</taxon>
        <taxon>Desulfurococcales</taxon>
        <taxon>Desulfurococcaceae</taxon>
        <taxon>Thermosphaera</taxon>
    </lineage>
</organism>
<evidence type="ECO:0000256" key="4">
    <source>
        <dbReference type="ARBA" id="ARBA00022801"/>
    </source>
</evidence>
<keyword evidence="2 6" id="KW-0540">Nuclease</keyword>
<dbReference type="Gene3D" id="2.70.180.20">
    <property type="match status" value="1"/>
</dbReference>
<accession>A0A7C2BL02</accession>
<evidence type="ECO:0000256" key="2">
    <source>
        <dbReference type="ARBA" id="ARBA00022722"/>
    </source>
</evidence>
<dbReference type="InterPro" id="IPR048301">
    <property type="entry name" value="NucS_C"/>
</dbReference>
<dbReference type="Gene3D" id="3.40.1350.10">
    <property type="match status" value="1"/>
</dbReference>
<keyword evidence="3 6" id="KW-0255">Endonuclease</keyword>
<name>A0A7C2BL02_9CREN</name>
<comment type="caution">
    <text evidence="9">The sequence shown here is derived from an EMBL/GenBank/DDBJ whole genome shotgun (WGS) entry which is preliminary data.</text>
</comment>
<comment type="subcellular location">
    <subcellularLocation>
        <location evidence="6">Cytoplasm</location>
    </subcellularLocation>
</comment>
<dbReference type="CDD" id="cd22341">
    <property type="entry name" value="NucS-like"/>
    <property type="match status" value="1"/>
</dbReference>
<keyword evidence="5 6" id="KW-0238">DNA-binding</keyword>
<dbReference type="PANTHER" id="PTHR38814:SF1">
    <property type="entry name" value="ENDONUCLEASE NUCS"/>
    <property type="match status" value="1"/>
</dbReference>
<evidence type="ECO:0000259" key="8">
    <source>
        <dbReference type="Pfam" id="PF21003"/>
    </source>
</evidence>
<dbReference type="GO" id="GO:0000014">
    <property type="term" value="F:single-stranded DNA endodeoxyribonuclease activity"/>
    <property type="evidence" value="ECO:0007669"/>
    <property type="project" value="UniProtKB-UniRule"/>
</dbReference>
<dbReference type="AlphaFoldDB" id="A0A7C2BL02"/>
<protein>
    <recommendedName>
        <fullName evidence="6">Endonuclease NucS</fullName>
        <ecNumber evidence="6">3.1.-.-</ecNumber>
    </recommendedName>
</protein>
<feature type="domain" description="Endonuclease NucS N-terminal PH-like" evidence="8">
    <location>
        <begin position="26"/>
        <end position="114"/>
    </location>
</feature>
<comment type="function">
    <text evidence="6">Cleaves both 3' and 5' ssDNA extremities of branched DNA structures.</text>
</comment>
<sequence>MVVAKVVENPDLESALRIIKEGLTRNRMLIIIGECYIDYEGRSASKLGLGERMVIVKQDGAVLVHRPKGYSPVNWQPSTTTIEVWLRSGEGLSLMAVRNRPREYLRILFNKIFLIVEGVFHDSAEFVMYLSESEIRDIIFDNPDLLEPGFKPLEKEKRIGQGAVDIYGLDSNGNHVLVEIKRVMGDRDAVLQLYNYVENYKSGLNKNVRGVLLAPSFTPGALELLAKLKLEFKEIDLKKLRSLSQSNRKKPDTTLLEYMNEGKRH</sequence>
<feature type="domain" description="Endonuclease NucS C-terminal" evidence="7">
    <location>
        <begin position="131"/>
        <end position="241"/>
    </location>
</feature>
<gene>
    <name evidence="6" type="primary">nucS</name>
    <name evidence="9" type="ORF">ENP55_04650</name>
</gene>
<dbReference type="GO" id="GO:0003677">
    <property type="term" value="F:DNA binding"/>
    <property type="evidence" value="ECO:0007669"/>
    <property type="project" value="UniProtKB-KW"/>
</dbReference>
<dbReference type="EC" id="3.1.-.-" evidence="6"/>
<dbReference type="InterPro" id="IPR011856">
    <property type="entry name" value="tRNA_endonuc-like_dom_sf"/>
</dbReference>
<keyword evidence="4 6" id="KW-0378">Hydrolase</keyword>
<dbReference type="PANTHER" id="PTHR38814">
    <property type="entry name" value="ENDONUCLEASE NUCS"/>
    <property type="match status" value="1"/>
</dbReference>
<evidence type="ECO:0000259" key="7">
    <source>
        <dbReference type="Pfam" id="PF01939"/>
    </source>
</evidence>
<evidence type="ECO:0000256" key="5">
    <source>
        <dbReference type="ARBA" id="ARBA00023125"/>
    </source>
</evidence>
<proteinExistence type="inferred from homology"/>
<dbReference type="HAMAP" id="MF_00722">
    <property type="entry name" value="NucS"/>
    <property type="match status" value="1"/>
</dbReference>
<comment type="similarity">
    <text evidence="6">Belongs to the NucS endonuclease family.</text>
</comment>
<dbReference type="InterPro" id="IPR002793">
    <property type="entry name" value="Endonuclease_NucS"/>
</dbReference>
<evidence type="ECO:0000256" key="6">
    <source>
        <dbReference type="HAMAP-Rule" id="MF_00722"/>
    </source>
</evidence>
<keyword evidence="1 6" id="KW-0963">Cytoplasm</keyword>
<dbReference type="Pfam" id="PF21003">
    <property type="entry name" value="NucS_N"/>
    <property type="match status" value="1"/>
</dbReference>
<dbReference type="GO" id="GO:0005737">
    <property type="term" value="C:cytoplasm"/>
    <property type="evidence" value="ECO:0007669"/>
    <property type="project" value="UniProtKB-SubCell"/>
</dbReference>
<evidence type="ECO:0000256" key="3">
    <source>
        <dbReference type="ARBA" id="ARBA00022759"/>
    </source>
</evidence>
<dbReference type="InterPro" id="IPR048302">
    <property type="entry name" value="NucS_N"/>
</dbReference>